<dbReference type="RefSeq" id="WP_123536204.1">
    <property type="nucleotide sequence ID" value="NZ_MOBU01000031.1"/>
</dbReference>
<sequence length="111" mass="12960">MIRVLLSLDLIKSNDQRDDFYDFLIEKKWLKTEDVDTVWTITYPNADPEKKAHCTAIKKKIASELVEAATELKLKKIYYVAQIGNGEVIARSIMKDDGEYKQFTRKLYPDK</sequence>
<reference evidence="1 2" key="1">
    <citation type="submission" date="2016-10" db="EMBL/GenBank/DDBJ databases">
        <title>Comparative genome analysis of multiple Pseudomonas spp. focuses on biocontrol and plant growth promoting traits.</title>
        <authorList>
            <person name="Tao X.-Y."/>
            <person name="Taylor C.G."/>
        </authorList>
    </citation>
    <scope>NUCLEOTIDE SEQUENCE [LARGE SCALE GENOMIC DNA]</scope>
    <source>
        <strain evidence="1 2">24D3</strain>
    </source>
</reference>
<comment type="caution">
    <text evidence="1">The sequence shown here is derived from an EMBL/GenBank/DDBJ whole genome shotgun (WGS) entry which is preliminary data.</text>
</comment>
<evidence type="ECO:0000313" key="2">
    <source>
        <dbReference type="Proteomes" id="UP000285757"/>
    </source>
</evidence>
<accession>A0A423KXQ6</accession>
<organism evidence="1 2">
    <name type="scientific">Pseudomonas fluorescens</name>
    <dbReference type="NCBI Taxonomy" id="294"/>
    <lineage>
        <taxon>Bacteria</taxon>
        <taxon>Pseudomonadati</taxon>
        <taxon>Pseudomonadota</taxon>
        <taxon>Gammaproteobacteria</taxon>
        <taxon>Pseudomonadales</taxon>
        <taxon>Pseudomonadaceae</taxon>
        <taxon>Pseudomonas</taxon>
    </lineage>
</organism>
<protein>
    <submittedName>
        <fullName evidence="1">Uncharacterized protein</fullName>
    </submittedName>
</protein>
<evidence type="ECO:0000313" key="1">
    <source>
        <dbReference type="EMBL" id="RON60832.1"/>
    </source>
</evidence>
<proteinExistence type="predicted"/>
<dbReference type="EMBL" id="MOBU01000031">
    <property type="protein sequence ID" value="RON60832.1"/>
    <property type="molecule type" value="Genomic_DNA"/>
</dbReference>
<dbReference type="Proteomes" id="UP000285757">
    <property type="component" value="Unassembled WGS sequence"/>
</dbReference>
<dbReference type="AlphaFoldDB" id="A0A423KXQ6"/>
<gene>
    <name evidence="1" type="ORF">BK671_25750</name>
</gene>
<name>A0A423KXQ6_PSEFL</name>